<gene>
    <name evidence="2" type="ORF">AD928_06260</name>
</gene>
<feature type="transmembrane region" description="Helical" evidence="1">
    <location>
        <begin position="120"/>
        <end position="138"/>
    </location>
</feature>
<accession>A0A149QCE6</accession>
<evidence type="ECO:0000313" key="2">
    <source>
        <dbReference type="EMBL" id="KXU95041.1"/>
    </source>
</evidence>
<protein>
    <recommendedName>
        <fullName evidence="4">Glycosyltransferase RgtA/B/C/D-like domain-containing protein</fullName>
    </recommendedName>
</protein>
<evidence type="ECO:0000256" key="1">
    <source>
        <dbReference type="SAM" id="Phobius"/>
    </source>
</evidence>
<name>A0A149QCE6_9PROT</name>
<proteinExistence type="predicted"/>
<keyword evidence="1" id="KW-0472">Membrane</keyword>
<organism evidence="2 3">
    <name type="scientific">Acetobacter cerevisiae</name>
    <dbReference type="NCBI Taxonomy" id="178900"/>
    <lineage>
        <taxon>Bacteria</taxon>
        <taxon>Pseudomonadati</taxon>
        <taxon>Pseudomonadota</taxon>
        <taxon>Alphaproteobacteria</taxon>
        <taxon>Acetobacterales</taxon>
        <taxon>Acetobacteraceae</taxon>
        <taxon>Acetobacter</taxon>
    </lineage>
</organism>
<evidence type="ECO:0008006" key="4">
    <source>
        <dbReference type="Google" id="ProtNLM"/>
    </source>
</evidence>
<sequence length="320" mass="36088">MGILLITFQNHLVFRILHTSYQEAYAGYHIAFLMQLQLLYTTTGPCYTALFWCGVFLAIKNKNIPILFCANTAILTFLLFSHTQALGIQHVLPIFFWAALVGGYPVLCLSRIVSVTGRSLLTATLLAYGLLASVIVFVPQADGRLQGVFPLFSKERIAPLYVEHMSEYTRLITRLKELTKDGDTFAVFASSAVLADSLLYEFDHSLEKNLVWASQVDARDHLNLKELRAALAIVTDPPVTHLAKGSQQVITLPNECIFHQHDFGTAYQQVAGPFSLAEGHKAYIYHRTRPLSDEDIQWIQEQLNHTYPTWKWNRAAGMIE</sequence>
<feature type="transmembrane region" description="Helical" evidence="1">
    <location>
        <begin position="66"/>
        <end position="88"/>
    </location>
</feature>
<feature type="transmembrane region" description="Helical" evidence="1">
    <location>
        <begin position="94"/>
        <end position="113"/>
    </location>
</feature>
<dbReference type="Proteomes" id="UP000075473">
    <property type="component" value="Unassembled WGS sequence"/>
</dbReference>
<evidence type="ECO:0000313" key="3">
    <source>
        <dbReference type="Proteomes" id="UP000075473"/>
    </source>
</evidence>
<reference evidence="2 3" key="1">
    <citation type="submission" date="2015-06" db="EMBL/GenBank/DDBJ databases">
        <title>Improved classification and identification of acetic acid bacteria using matrix-assisted laser desorption/ionization time-of-flight mass spectrometry; Gluconobacter nephelii and Gluconobacter uchimurae are later heterotypic synonyms of Gluconobacter japonicus and Gluconobacter oxydans, respectively.</title>
        <authorList>
            <person name="Li L."/>
            <person name="Cleenwerck I."/>
            <person name="De Vuyst L."/>
            <person name="Vandamme P."/>
        </authorList>
    </citation>
    <scope>NUCLEOTIDE SEQUENCE [LARGE SCALE GENOMIC DNA]</scope>
    <source>
        <strain evidence="2 3">LMG 1625</strain>
    </source>
</reference>
<dbReference type="EMBL" id="LHZA01000137">
    <property type="protein sequence ID" value="KXU95041.1"/>
    <property type="molecule type" value="Genomic_DNA"/>
</dbReference>
<comment type="caution">
    <text evidence="2">The sequence shown here is derived from an EMBL/GenBank/DDBJ whole genome shotgun (WGS) entry which is preliminary data.</text>
</comment>
<keyword evidence="1" id="KW-1133">Transmembrane helix</keyword>
<dbReference type="PATRIC" id="fig|178900.5.peg.58"/>
<dbReference type="AlphaFoldDB" id="A0A149QCE6"/>
<feature type="transmembrane region" description="Helical" evidence="1">
    <location>
        <begin position="38"/>
        <end position="59"/>
    </location>
</feature>
<keyword evidence="1" id="KW-0812">Transmembrane</keyword>